<gene>
    <name evidence="1" type="ORF">HNR31_001751</name>
</gene>
<accession>A0A7V9Z6T5</accession>
<organism evidence="1 2">
    <name type="scientific">Thermaerobacillus caldiproteolyticus</name>
    <dbReference type="NCBI Taxonomy" id="247480"/>
    <lineage>
        <taxon>Bacteria</taxon>
        <taxon>Bacillati</taxon>
        <taxon>Bacillota</taxon>
        <taxon>Bacilli</taxon>
        <taxon>Bacillales</taxon>
        <taxon>Anoxybacillaceae</taxon>
        <taxon>Thermaerobacillus</taxon>
    </lineage>
</organism>
<protein>
    <submittedName>
        <fullName evidence="1">Uncharacterized protein</fullName>
    </submittedName>
</protein>
<dbReference type="AlphaFoldDB" id="A0A7V9Z6T5"/>
<dbReference type="EMBL" id="JACDUT010000004">
    <property type="protein sequence ID" value="MBA2874980.1"/>
    <property type="molecule type" value="Genomic_DNA"/>
</dbReference>
<name>A0A7V9Z6T5_9BACL</name>
<sequence>MPLEKVLEEVIYPLVPQKRLLSVEEVADYALF</sequence>
<proteinExistence type="predicted"/>
<keyword evidence="2" id="KW-1185">Reference proteome</keyword>
<dbReference type="Proteomes" id="UP000523087">
    <property type="component" value="Unassembled WGS sequence"/>
</dbReference>
<evidence type="ECO:0000313" key="2">
    <source>
        <dbReference type="Proteomes" id="UP000523087"/>
    </source>
</evidence>
<reference evidence="1 2" key="1">
    <citation type="submission" date="2020-07" db="EMBL/GenBank/DDBJ databases">
        <title>Genomic Encyclopedia of Type Strains, Phase IV (KMG-IV): sequencing the most valuable type-strain genomes for metagenomic binning, comparative biology and taxonomic classification.</title>
        <authorList>
            <person name="Goeker M."/>
        </authorList>
    </citation>
    <scope>NUCLEOTIDE SEQUENCE [LARGE SCALE GENOMIC DNA]</scope>
    <source>
        <strain evidence="1 2">DSM 15730</strain>
    </source>
</reference>
<comment type="caution">
    <text evidence="1">The sequence shown here is derived from an EMBL/GenBank/DDBJ whole genome shotgun (WGS) entry which is preliminary data.</text>
</comment>
<evidence type="ECO:0000313" key="1">
    <source>
        <dbReference type="EMBL" id="MBA2874980.1"/>
    </source>
</evidence>